<gene>
    <name evidence="2" type="ORF">PCOR1329_LOCUS57289</name>
</gene>
<organism evidence="2 3">
    <name type="scientific">Prorocentrum cordatum</name>
    <dbReference type="NCBI Taxonomy" id="2364126"/>
    <lineage>
        <taxon>Eukaryota</taxon>
        <taxon>Sar</taxon>
        <taxon>Alveolata</taxon>
        <taxon>Dinophyceae</taxon>
        <taxon>Prorocentrales</taxon>
        <taxon>Prorocentraceae</taxon>
        <taxon>Prorocentrum</taxon>
    </lineage>
</organism>
<keyword evidence="3" id="KW-1185">Reference proteome</keyword>
<dbReference type="Proteomes" id="UP001189429">
    <property type="component" value="Unassembled WGS sequence"/>
</dbReference>
<name>A0ABN9VHC8_9DINO</name>
<feature type="region of interest" description="Disordered" evidence="1">
    <location>
        <begin position="277"/>
        <end position="299"/>
    </location>
</feature>
<proteinExistence type="predicted"/>
<comment type="caution">
    <text evidence="2">The sequence shown here is derived from an EMBL/GenBank/DDBJ whole genome shotgun (WGS) entry which is preliminary data.</text>
</comment>
<feature type="compositionally biased region" description="Low complexity" evidence="1">
    <location>
        <begin position="637"/>
        <end position="647"/>
    </location>
</feature>
<evidence type="ECO:0000256" key="1">
    <source>
        <dbReference type="SAM" id="MobiDB-lite"/>
    </source>
</evidence>
<sequence>MAEQGIDAAAWAGPGVDCCDRGGGAEARLAAAWQVGVGPDGRVPPIGDAAAPADAAPPPLAAPEDGPPVLWVASSLKGGSAEFGRQIEPTDAAIRKGKYGFDRGSFGERFPIEYVAGETVEYWRNDKMAAAGGLEDLRTCWIDADERGARFKERRKVVQESTQEVFTDSRVQTLIYVLYFVGTCDHLNMGAMASLEVVARCLLQHAEAYARGAEQANWEAAKHLATTSKQLDPVPGALQSCALALGLAALPDLRRAGLTSGRRRRWLRDGDAACESMNYSQNGDRRAGQAPQGSVGQPEMAAVRADVQQRVFSASRRWIDFDCAVAEQGALADRTEAQAGHAPLGIAGAAREFVFLHALSGEGLDRVEAAAPLEEGPPEICAPLEDEQASPMSSKPPSRASPGRRRAGGRPVASRPAAVAVAGPAAERQGAALRPGGPDRGPGHFMRADNAGAPGPSTSGARRPSPRPGVDLHREGGRALGGHADGRGLVAPPTGRRFAAVRRGLRRLLRQRRVTGWQFEMALGHAARMALARWEAPSILRAVCAFARAFESAGFSLDCEAGRAVRGNKSHMAGAAAAGAGSLLGNFAGEKAQGGDMGLDEYTAAGPSSRSGGTSRTRSGPCDPAGRREARPGSQVSGSSWAAAARARGSRARRSCPERRGGLRAEPSVGSFSSSPFSSPPPLFSLSILEIPDILS</sequence>
<feature type="compositionally biased region" description="Low complexity" evidence="1">
    <location>
        <begin position="603"/>
        <end position="621"/>
    </location>
</feature>
<reference evidence="2" key="1">
    <citation type="submission" date="2023-10" db="EMBL/GenBank/DDBJ databases">
        <authorList>
            <person name="Chen Y."/>
            <person name="Shah S."/>
            <person name="Dougan E. K."/>
            <person name="Thang M."/>
            <person name="Chan C."/>
        </authorList>
    </citation>
    <scope>NUCLEOTIDE SEQUENCE [LARGE SCALE GENOMIC DNA]</scope>
</reference>
<dbReference type="EMBL" id="CAUYUJ010017071">
    <property type="protein sequence ID" value="CAK0871457.1"/>
    <property type="molecule type" value="Genomic_DNA"/>
</dbReference>
<evidence type="ECO:0000313" key="3">
    <source>
        <dbReference type="Proteomes" id="UP001189429"/>
    </source>
</evidence>
<accession>A0ABN9VHC8</accession>
<feature type="region of interest" description="Disordered" evidence="1">
    <location>
        <begin position="376"/>
        <end position="491"/>
    </location>
</feature>
<feature type="region of interest" description="Disordered" evidence="1">
    <location>
        <begin position="598"/>
        <end position="683"/>
    </location>
</feature>
<feature type="compositionally biased region" description="Low complexity" evidence="1">
    <location>
        <begin position="409"/>
        <end position="428"/>
    </location>
</feature>
<protein>
    <submittedName>
        <fullName evidence="2">Uncharacterized protein</fullName>
    </submittedName>
</protein>
<evidence type="ECO:0000313" key="2">
    <source>
        <dbReference type="EMBL" id="CAK0871457.1"/>
    </source>
</evidence>